<evidence type="ECO:0000256" key="4">
    <source>
        <dbReference type="ARBA" id="ARBA00022692"/>
    </source>
</evidence>
<dbReference type="Pfam" id="PF12704">
    <property type="entry name" value="MacB_PCD"/>
    <property type="match status" value="1"/>
</dbReference>
<keyword evidence="3" id="KW-1003">Cell membrane</keyword>
<dbReference type="PANTHER" id="PTHR30489">
    <property type="entry name" value="LIPOPROTEIN-RELEASING SYSTEM TRANSMEMBRANE PROTEIN LOLE"/>
    <property type="match status" value="1"/>
</dbReference>
<feature type="transmembrane region" description="Helical" evidence="7">
    <location>
        <begin position="362"/>
        <end position="390"/>
    </location>
</feature>
<dbReference type="EMBL" id="RCHD01000040">
    <property type="protein sequence ID" value="RLL32214.1"/>
    <property type="molecule type" value="Genomic_DNA"/>
</dbReference>
<feature type="transmembrane region" description="Helical" evidence="7">
    <location>
        <begin position="285"/>
        <end position="308"/>
    </location>
</feature>
<evidence type="ECO:0000256" key="6">
    <source>
        <dbReference type="ARBA" id="ARBA00023136"/>
    </source>
</evidence>
<keyword evidence="5 7" id="KW-1133">Transmembrane helix</keyword>
<evidence type="ECO:0000259" key="8">
    <source>
        <dbReference type="Pfam" id="PF02687"/>
    </source>
</evidence>
<evidence type="ECO:0000313" key="11">
    <source>
        <dbReference type="Proteomes" id="UP000267166"/>
    </source>
</evidence>
<dbReference type="InterPro" id="IPR003838">
    <property type="entry name" value="ABC3_permease_C"/>
</dbReference>
<evidence type="ECO:0000256" key="7">
    <source>
        <dbReference type="SAM" id="Phobius"/>
    </source>
</evidence>
<accession>A0A498CXT1</accession>
<evidence type="ECO:0000256" key="1">
    <source>
        <dbReference type="ARBA" id="ARBA00004651"/>
    </source>
</evidence>
<dbReference type="Pfam" id="PF02687">
    <property type="entry name" value="FtsX"/>
    <property type="match status" value="1"/>
</dbReference>
<comment type="caution">
    <text evidence="10">The sequence shown here is derived from an EMBL/GenBank/DDBJ whole genome shotgun (WGS) entry which is preliminary data.</text>
</comment>
<feature type="domain" description="MacB-like periplasmic core" evidence="9">
    <location>
        <begin position="26"/>
        <end position="255"/>
    </location>
</feature>
<organism evidence="10 11">
    <name type="scientific">Acinetobacter cumulans</name>
    <dbReference type="NCBI Taxonomy" id="2136182"/>
    <lineage>
        <taxon>Bacteria</taxon>
        <taxon>Pseudomonadati</taxon>
        <taxon>Pseudomonadota</taxon>
        <taxon>Gammaproteobacteria</taxon>
        <taxon>Moraxellales</taxon>
        <taxon>Moraxellaceae</taxon>
        <taxon>Acinetobacter</taxon>
    </lineage>
</organism>
<gene>
    <name evidence="10" type="ORF">D9K80_14315</name>
</gene>
<sequence>MKNFFRRLWTEWTIAISFLREGRTQSMMITIGVAVGVAVIVFISALIQGLQSNIVERTLGTQAHIRLLSPDEVNHIVPPAAGTLQLLQEDQRAQRLRSINNWQQITETLDQLPVLTAVSPVVSGPAFVQRGDAIQSVALVGINLERYQQIIPLKQYMVSGELRVSADNVLIGRQLAKDLGVQVGSKLRLDTGQQKNAVVNISGIFELGVRELDARYVYLDLKQAQSLLNLPGGVTVIDLTIQDIFQADQVASQVGRLTGLKAESWIETNAQLMNAITAQSLSTNMIIVFVGISVAFGIASVMSVSVVQRTREIGILRATGATQAQILRVFLFQGAIFGLLGSMLGSVVSYGLIWGFNQFGPGLFYISISIKLILSALFLATVTGILAAAIPSRRAAALDPVEAIRHV</sequence>
<dbReference type="GO" id="GO:0098797">
    <property type="term" value="C:plasma membrane protein complex"/>
    <property type="evidence" value="ECO:0007669"/>
    <property type="project" value="TreeGrafter"/>
</dbReference>
<name>A0A498CXT1_9GAMM</name>
<comment type="similarity">
    <text evidence="2">Belongs to the ABC-4 integral membrane protein family. LolC/E subfamily.</text>
</comment>
<protein>
    <submittedName>
        <fullName evidence="10">ABC transporter permease</fullName>
    </submittedName>
</protein>
<keyword evidence="6 7" id="KW-0472">Membrane</keyword>
<evidence type="ECO:0000259" key="9">
    <source>
        <dbReference type="Pfam" id="PF12704"/>
    </source>
</evidence>
<feature type="transmembrane region" description="Helical" evidence="7">
    <location>
        <begin position="27"/>
        <end position="47"/>
    </location>
</feature>
<evidence type="ECO:0000256" key="5">
    <source>
        <dbReference type="ARBA" id="ARBA00022989"/>
    </source>
</evidence>
<keyword evidence="4 7" id="KW-0812">Transmembrane</keyword>
<reference evidence="10 11" key="1">
    <citation type="submission" date="2018-09" db="EMBL/GenBank/DDBJ databases">
        <title>The draft genome of Acinetobacter sp. strains.</title>
        <authorList>
            <person name="Qin J."/>
            <person name="Feng Y."/>
            <person name="Zong Z."/>
        </authorList>
    </citation>
    <scope>NUCLEOTIDE SEQUENCE [LARGE SCALE GENOMIC DNA]</scope>
    <source>
        <strain evidence="10 11">WCHAc060003</strain>
    </source>
</reference>
<dbReference type="PANTHER" id="PTHR30489:SF0">
    <property type="entry name" value="LIPOPROTEIN-RELEASING SYSTEM TRANSMEMBRANE PROTEIN LOLE"/>
    <property type="match status" value="1"/>
</dbReference>
<dbReference type="AlphaFoldDB" id="A0A498CXT1"/>
<dbReference type="Proteomes" id="UP000267166">
    <property type="component" value="Unassembled WGS sequence"/>
</dbReference>
<dbReference type="InterPro" id="IPR051447">
    <property type="entry name" value="Lipoprotein-release_system"/>
</dbReference>
<feature type="transmembrane region" description="Helical" evidence="7">
    <location>
        <begin position="329"/>
        <end position="356"/>
    </location>
</feature>
<comment type="subcellular location">
    <subcellularLocation>
        <location evidence="1">Cell membrane</location>
        <topology evidence="1">Multi-pass membrane protein</topology>
    </subcellularLocation>
</comment>
<proteinExistence type="inferred from homology"/>
<feature type="domain" description="ABC3 transporter permease C-terminal" evidence="8">
    <location>
        <begin position="285"/>
        <end position="399"/>
    </location>
</feature>
<dbReference type="InterPro" id="IPR025857">
    <property type="entry name" value="MacB_PCD"/>
</dbReference>
<dbReference type="RefSeq" id="WP_121594792.1">
    <property type="nucleotide sequence ID" value="NZ_RCHD01000040.1"/>
</dbReference>
<dbReference type="GO" id="GO:0044874">
    <property type="term" value="P:lipoprotein localization to outer membrane"/>
    <property type="evidence" value="ECO:0007669"/>
    <property type="project" value="TreeGrafter"/>
</dbReference>
<evidence type="ECO:0000256" key="3">
    <source>
        <dbReference type="ARBA" id="ARBA00022475"/>
    </source>
</evidence>
<evidence type="ECO:0000256" key="2">
    <source>
        <dbReference type="ARBA" id="ARBA00005236"/>
    </source>
</evidence>
<evidence type="ECO:0000313" key="10">
    <source>
        <dbReference type="EMBL" id="RLL32214.1"/>
    </source>
</evidence>